<dbReference type="Proteomes" id="UP000242763">
    <property type="component" value="Unassembled WGS sequence"/>
</dbReference>
<accession>A0A1I3QJE2</accession>
<feature type="domain" description="EAL" evidence="1">
    <location>
        <begin position="1"/>
        <end position="241"/>
    </location>
</feature>
<dbReference type="SMART" id="SM00052">
    <property type="entry name" value="EAL"/>
    <property type="match status" value="1"/>
</dbReference>
<evidence type="ECO:0000259" key="1">
    <source>
        <dbReference type="PROSITE" id="PS50883"/>
    </source>
</evidence>
<dbReference type="AlphaFoldDB" id="A0A1I3QJE2"/>
<reference evidence="3" key="1">
    <citation type="submission" date="2016-10" db="EMBL/GenBank/DDBJ databases">
        <authorList>
            <person name="Varghese N."/>
            <person name="Submissions S."/>
        </authorList>
    </citation>
    <scope>NUCLEOTIDE SEQUENCE [LARGE SCALE GENOMIC DNA]</scope>
    <source>
        <strain evidence="3">DSM 21857</strain>
    </source>
</reference>
<dbReference type="InterPro" id="IPR001633">
    <property type="entry name" value="EAL_dom"/>
</dbReference>
<evidence type="ECO:0000313" key="3">
    <source>
        <dbReference type="Proteomes" id="UP000242763"/>
    </source>
</evidence>
<dbReference type="EMBL" id="FORF01000015">
    <property type="protein sequence ID" value="SFJ34283.1"/>
    <property type="molecule type" value="Genomic_DNA"/>
</dbReference>
<dbReference type="Gene3D" id="3.20.20.450">
    <property type="entry name" value="EAL domain"/>
    <property type="match status" value="1"/>
</dbReference>
<dbReference type="SUPFAM" id="SSF141868">
    <property type="entry name" value="EAL domain-like"/>
    <property type="match status" value="1"/>
</dbReference>
<dbReference type="PROSITE" id="PS50883">
    <property type="entry name" value="EAL"/>
    <property type="match status" value="1"/>
</dbReference>
<sequence>MWSARIGEIVLRSAYQLIFRRHGDDLEAVAAEGFLRPTREGAAVSPSAYLNSLRADERSFVSRVGAALHLANQFHIGIDDLNLVLALRREDSTLRGQDFFDLVGRTDLDPAALLFHFREADCIPAEVLAAQSRELADLGASIAIGHFTRPFPPALRLVKPNLAAIRGEWFRRVCQHEAAKRLFVELARCLKREGMAVWVEGIENCEQLDLACHAGADLLSGYLLCRPQLAGTDMEASLNMRNLLSRRPFPADPSIYAGSNQRKN</sequence>
<name>A0A1I3QJE2_9HYPH</name>
<keyword evidence="3" id="KW-1185">Reference proteome</keyword>
<dbReference type="STRING" id="1121003.SAMN03080618_02707"/>
<organism evidence="2 3">
    <name type="scientific">Aquamicrobium aerolatum DSM 21857</name>
    <dbReference type="NCBI Taxonomy" id="1121003"/>
    <lineage>
        <taxon>Bacteria</taxon>
        <taxon>Pseudomonadati</taxon>
        <taxon>Pseudomonadota</taxon>
        <taxon>Alphaproteobacteria</taxon>
        <taxon>Hyphomicrobiales</taxon>
        <taxon>Phyllobacteriaceae</taxon>
        <taxon>Aerobium</taxon>
    </lineage>
</organism>
<gene>
    <name evidence="2" type="ORF">SAMN03080618_02707</name>
</gene>
<evidence type="ECO:0000313" key="2">
    <source>
        <dbReference type="EMBL" id="SFJ34283.1"/>
    </source>
</evidence>
<dbReference type="InterPro" id="IPR035919">
    <property type="entry name" value="EAL_sf"/>
</dbReference>
<dbReference type="Pfam" id="PF00563">
    <property type="entry name" value="EAL"/>
    <property type="match status" value="1"/>
</dbReference>
<proteinExistence type="predicted"/>
<protein>
    <submittedName>
        <fullName evidence="2">EAL domain, c-di-GMP-specific phosphodiesterase class I (Or its enzymatically inactive variant)</fullName>
    </submittedName>
</protein>